<dbReference type="Proteomes" id="UP000235803">
    <property type="component" value="Unassembled WGS sequence"/>
</dbReference>
<dbReference type="PANTHER" id="PTHR30532:SF24">
    <property type="entry name" value="FERRIC ENTEROBACTIN-BINDING PERIPLASMIC PROTEIN FEPB"/>
    <property type="match status" value="1"/>
</dbReference>
<sequence>MRGVTIKALWGGWLLLGVAMMASSLALAVDDWPRTFTNVDGSETTIPGPPRRILSTSVTITGTLLAIDAPLVASATSANGHFFDQWEGVAQERGVQRLWPAGSVDLETAYAVEPDLIVVSASGADSALAQVPSLQAIAPTIVLDYGGQTWQSLARQLGEASGLEDQVDAKLAEFDDYLAQSRYKISVPEGEANIISYNGPGAPNPIALSDGVHGQLLQALGFTIESPAREWQSDANSAQDFVRAQYEYLTQMRAPTTFLLSAGDERAAAFLDDPILANLPSVQAGQVYGLGANSFRIDFFSATEVIDGIVERFGANHDDDRRRSVQ</sequence>
<dbReference type="OrthoDB" id="6160519at2"/>
<evidence type="ECO:0000256" key="1">
    <source>
        <dbReference type="ARBA" id="ARBA00004196"/>
    </source>
</evidence>
<feature type="signal peptide" evidence="6">
    <location>
        <begin position="1"/>
        <end position="28"/>
    </location>
</feature>
<evidence type="ECO:0000313" key="9">
    <source>
        <dbReference type="Proteomes" id="UP000235803"/>
    </source>
</evidence>
<accession>A0A2N7TZI7</accession>
<keyword evidence="9" id="KW-1185">Reference proteome</keyword>
<dbReference type="GO" id="GO:0030288">
    <property type="term" value="C:outer membrane-bounded periplasmic space"/>
    <property type="evidence" value="ECO:0007669"/>
    <property type="project" value="TreeGrafter"/>
</dbReference>
<keyword evidence="4" id="KW-0408">Iron</keyword>
<protein>
    <submittedName>
        <fullName evidence="8">Fe2+-enterobactin ABC transporter substrate-binding protein</fullName>
    </submittedName>
</protein>
<feature type="domain" description="Fe/B12 periplasmic-binding" evidence="7">
    <location>
        <begin position="52"/>
        <end position="317"/>
    </location>
</feature>
<organism evidence="8 9">
    <name type="scientific">Billgrantia endophytica</name>
    <dbReference type="NCBI Taxonomy" id="2033802"/>
    <lineage>
        <taxon>Bacteria</taxon>
        <taxon>Pseudomonadati</taxon>
        <taxon>Pseudomonadota</taxon>
        <taxon>Gammaproteobacteria</taxon>
        <taxon>Oceanospirillales</taxon>
        <taxon>Halomonadaceae</taxon>
        <taxon>Billgrantia</taxon>
    </lineage>
</organism>
<keyword evidence="3" id="KW-0813">Transport</keyword>
<evidence type="ECO:0000259" key="7">
    <source>
        <dbReference type="PROSITE" id="PS50983"/>
    </source>
</evidence>
<dbReference type="InterPro" id="IPR002491">
    <property type="entry name" value="ABC_transptr_periplasmic_BD"/>
</dbReference>
<gene>
    <name evidence="8" type="ORF">C1H69_16955</name>
</gene>
<proteinExistence type="inferred from homology"/>
<dbReference type="GO" id="GO:1901678">
    <property type="term" value="P:iron coordination entity transport"/>
    <property type="evidence" value="ECO:0007669"/>
    <property type="project" value="UniProtKB-ARBA"/>
</dbReference>
<dbReference type="NCBIfam" id="NF008200">
    <property type="entry name" value="PRK10957.1"/>
    <property type="match status" value="1"/>
</dbReference>
<evidence type="ECO:0000256" key="6">
    <source>
        <dbReference type="SAM" id="SignalP"/>
    </source>
</evidence>
<keyword evidence="5 6" id="KW-0732">Signal</keyword>
<comment type="subcellular location">
    <subcellularLocation>
        <location evidence="1">Cell envelope</location>
    </subcellularLocation>
</comment>
<evidence type="ECO:0000256" key="4">
    <source>
        <dbReference type="ARBA" id="ARBA00022496"/>
    </source>
</evidence>
<keyword evidence="4" id="KW-0410">Iron transport</keyword>
<dbReference type="Gene3D" id="3.40.50.1980">
    <property type="entry name" value="Nitrogenase molybdenum iron protein domain"/>
    <property type="match status" value="2"/>
</dbReference>
<evidence type="ECO:0000313" key="8">
    <source>
        <dbReference type="EMBL" id="PMR73604.1"/>
    </source>
</evidence>
<dbReference type="EMBL" id="PNRF01000034">
    <property type="protein sequence ID" value="PMR73604.1"/>
    <property type="molecule type" value="Genomic_DNA"/>
</dbReference>
<comment type="similarity">
    <text evidence="2">Belongs to the bacterial solute-binding protein 8 family.</text>
</comment>
<dbReference type="PANTHER" id="PTHR30532">
    <property type="entry name" value="IRON III DICITRATE-BINDING PERIPLASMIC PROTEIN"/>
    <property type="match status" value="1"/>
</dbReference>
<feature type="chain" id="PRO_5014925121" evidence="6">
    <location>
        <begin position="29"/>
        <end position="326"/>
    </location>
</feature>
<evidence type="ECO:0000256" key="2">
    <source>
        <dbReference type="ARBA" id="ARBA00008814"/>
    </source>
</evidence>
<reference evidence="8 9" key="1">
    <citation type="submission" date="2018-01" db="EMBL/GenBank/DDBJ databases">
        <title>Halomonas endophytica sp. nov., isolated from storage liquid in the stems of Populus euphratica.</title>
        <authorList>
            <person name="Chen C."/>
        </authorList>
    </citation>
    <scope>NUCLEOTIDE SEQUENCE [LARGE SCALE GENOMIC DNA]</scope>
    <source>
        <strain evidence="8 9">MC28</strain>
    </source>
</reference>
<evidence type="ECO:0000256" key="5">
    <source>
        <dbReference type="ARBA" id="ARBA00022729"/>
    </source>
</evidence>
<dbReference type="PROSITE" id="PS50983">
    <property type="entry name" value="FE_B12_PBP"/>
    <property type="match status" value="1"/>
</dbReference>
<dbReference type="AlphaFoldDB" id="A0A2N7TZI7"/>
<dbReference type="InterPro" id="IPR051313">
    <property type="entry name" value="Bact_iron-sidero_bind"/>
</dbReference>
<name>A0A2N7TZI7_9GAMM</name>
<keyword evidence="4" id="KW-0406">Ion transport</keyword>
<comment type="caution">
    <text evidence="8">The sequence shown here is derived from an EMBL/GenBank/DDBJ whole genome shotgun (WGS) entry which is preliminary data.</text>
</comment>
<dbReference type="RefSeq" id="WP_102654561.1">
    <property type="nucleotide sequence ID" value="NZ_PNRF01000034.1"/>
</dbReference>
<evidence type="ECO:0000256" key="3">
    <source>
        <dbReference type="ARBA" id="ARBA00022448"/>
    </source>
</evidence>
<dbReference type="SUPFAM" id="SSF53807">
    <property type="entry name" value="Helical backbone' metal receptor"/>
    <property type="match status" value="1"/>
</dbReference>
<dbReference type="Pfam" id="PF01497">
    <property type="entry name" value="Peripla_BP_2"/>
    <property type="match status" value="1"/>
</dbReference>